<reference evidence="2" key="1">
    <citation type="journal article" date="2014" name="Appl. Environ. Microbiol.">
        <title>Characterization of a Multiresistant Mosaic Plasmid from a Fish Farm Sediment Exiguobacterium sp. Isolate Reveals Aggregation of Functional Clinic-Associated Antibiotic Resistance Genes.</title>
        <authorList>
            <person name="Yang J."/>
            <person name="Wang C."/>
            <person name="Wu J."/>
            <person name="Liu L."/>
            <person name="Zhang G."/>
            <person name="Feng J."/>
        </authorList>
    </citation>
    <scope>NUCLEOTIDE SEQUENCE</scope>
    <source>
        <strain evidence="2">S3-2</strain>
        <plasmid evidence="2">pMC2</plasmid>
    </source>
</reference>
<feature type="region of interest" description="Disordered" evidence="1">
    <location>
        <begin position="1"/>
        <end position="22"/>
    </location>
</feature>
<evidence type="ECO:0000256" key="1">
    <source>
        <dbReference type="SAM" id="MobiDB-lite"/>
    </source>
</evidence>
<name>V9ZAW7_9BACL</name>
<geneLocation type="plasmid" evidence="2">
    <name>pMC2</name>
</geneLocation>
<dbReference type="AlphaFoldDB" id="V9ZAW7"/>
<organism evidence="2">
    <name type="scientific">Exiguobacterium sp. S3-2</name>
    <dbReference type="NCBI Taxonomy" id="1389960"/>
    <lineage>
        <taxon>Bacteria</taxon>
        <taxon>Bacillati</taxon>
        <taxon>Bacillota</taxon>
        <taxon>Bacilli</taxon>
        <taxon>Bacillales</taxon>
        <taxon>Bacillales Family XII. Incertae Sedis</taxon>
        <taxon>Exiguobacterium</taxon>
    </lineage>
</organism>
<dbReference type="InterPro" id="IPR013321">
    <property type="entry name" value="Arc_rbn_hlx_hlx"/>
</dbReference>
<dbReference type="Gene3D" id="1.10.1220.10">
    <property type="entry name" value="Met repressor-like"/>
    <property type="match status" value="1"/>
</dbReference>
<dbReference type="GO" id="GO:0006355">
    <property type="term" value="P:regulation of DNA-templated transcription"/>
    <property type="evidence" value="ECO:0007669"/>
    <property type="project" value="InterPro"/>
</dbReference>
<dbReference type="EMBL" id="KF648875">
    <property type="protein sequence ID" value="AHE40581.1"/>
    <property type="molecule type" value="Genomic_DNA"/>
</dbReference>
<evidence type="ECO:0000313" key="2">
    <source>
        <dbReference type="EMBL" id="AHE40581.1"/>
    </source>
</evidence>
<dbReference type="RefSeq" id="WP_024127848.1">
    <property type="nucleotide sequence ID" value="NC_023288.1"/>
</dbReference>
<proteinExistence type="predicted"/>
<sequence length="65" mass="7660">MDLLNSNKFEKSKKNNPTIGKVTKPKKSVLISHDLHRQLKEASLEHDMFIHEIVEEAFKEWKSKK</sequence>
<protein>
    <submittedName>
        <fullName evidence="2">Uncharacterized protein</fullName>
    </submittedName>
</protein>
<keyword evidence="2" id="KW-0614">Plasmid</keyword>
<accession>V9ZAW7</accession>